<accession>A0AAD7C242</accession>
<dbReference type="EMBL" id="JARKIF010000006">
    <property type="protein sequence ID" value="KAJ7636837.1"/>
    <property type="molecule type" value="Genomic_DNA"/>
</dbReference>
<sequence length="175" mass="19637">MRRIRTAQATSDVLAATRVTLKAIRASTDAFPPLKSAVSAVLVILQLSETCKSNKKGCKHIAWRAARLVQDIWSQTTDVHTVLPGEVTQSILEIQTLLKEIKAFLKGLQGENLWQRLARQDRNKAQIDEYERLLDEAMMHFSVQINLELSLHRLHTKSAAVGTDEHKTILAASQM</sequence>
<reference evidence="1" key="1">
    <citation type="submission" date="2023-03" db="EMBL/GenBank/DDBJ databases">
        <title>Massive genome expansion in bonnet fungi (Mycena s.s.) driven by repeated elements and novel gene families across ecological guilds.</title>
        <authorList>
            <consortium name="Lawrence Berkeley National Laboratory"/>
            <person name="Harder C.B."/>
            <person name="Miyauchi S."/>
            <person name="Viragh M."/>
            <person name="Kuo A."/>
            <person name="Thoen E."/>
            <person name="Andreopoulos B."/>
            <person name="Lu D."/>
            <person name="Skrede I."/>
            <person name="Drula E."/>
            <person name="Henrissat B."/>
            <person name="Morin E."/>
            <person name="Kohler A."/>
            <person name="Barry K."/>
            <person name="LaButti K."/>
            <person name="Morin E."/>
            <person name="Salamov A."/>
            <person name="Lipzen A."/>
            <person name="Mereny Z."/>
            <person name="Hegedus B."/>
            <person name="Baldrian P."/>
            <person name="Stursova M."/>
            <person name="Weitz H."/>
            <person name="Taylor A."/>
            <person name="Grigoriev I.V."/>
            <person name="Nagy L.G."/>
            <person name="Martin F."/>
            <person name="Kauserud H."/>
        </authorList>
    </citation>
    <scope>NUCLEOTIDE SEQUENCE</scope>
    <source>
        <strain evidence="1">9284</strain>
    </source>
</reference>
<dbReference type="InterPro" id="IPR059179">
    <property type="entry name" value="MLKL-like_MCAfunc"/>
</dbReference>
<dbReference type="Proteomes" id="UP001221142">
    <property type="component" value="Unassembled WGS sequence"/>
</dbReference>
<dbReference type="InterPro" id="IPR036537">
    <property type="entry name" value="Adaptor_Cbl_N_dom_sf"/>
</dbReference>
<evidence type="ECO:0000313" key="1">
    <source>
        <dbReference type="EMBL" id="KAJ7636837.1"/>
    </source>
</evidence>
<feature type="non-terminal residue" evidence="1">
    <location>
        <position position="1"/>
    </location>
</feature>
<evidence type="ECO:0000313" key="2">
    <source>
        <dbReference type="Proteomes" id="UP001221142"/>
    </source>
</evidence>
<dbReference type="CDD" id="cd21037">
    <property type="entry name" value="MLKL_NTD"/>
    <property type="match status" value="1"/>
</dbReference>
<protein>
    <submittedName>
        <fullName evidence="1">Uncharacterized protein</fullName>
    </submittedName>
</protein>
<dbReference type="GO" id="GO:0007166">
    <property type="term" value="P:cell surface receptor signaling pathway"/>
    <property type="evidence" value="ECO:0007669"/>
    <property type="project" value="InterPro"/>
</dbReference>
<dbReference type="AlphaFoldDB" id="A0AAD7C242"/>
<organism evidence="1 2">
    <name type="scientific">Roridomyces roridus</name>
    <dbReference type="NCBI Taxonomy" id="1738132"/>
    <lineage>
        <taxon>Eukaryota</taxon>
        <taxon>Fungi</taxon>
        <taxon>Dikarya</taxon>
        <taxon>Basidiomycota</taxon>
        <taxon>Agaricomycotina</taxon>
        <taxon>Agaricomycetes</taxon>
        <taxon>Agaricomycetidae</taxon>
        <taxon>Agaricales</taxon>
        <taxon>Marasmiineae</taxon>
        <taxon>Mycenaceae</taxon>
        <taxon>Roridomyces</taxon>
    </lineage>
</organism>
<comment type="caution">
    <text evidence="1">The sequence shown here is derived from an EMBL/GenBank/DDBJ whole genome shotgun (WGS) entry which is preliminary data.</text>
</comment>
<dbReference type="Gene3D" id="1.20.930.20">
    <property type="entry name" value="Adaptor protein Cbl, N-terminal domain"/>
    <property type="match status" value="1"/>
</dbReference>
<proteinExistence type="predicted"/>
<keyword evidence="2" id="KW-1185">Reference proteome</keyword>
<gene>
    <name evidence="1" type="ORF">FB45DRAFT_907456</name>
</gene>
<name>A0AAD7C242_9AGAR</name>